<dbReference type="Proteomes" id="UP000293902">
    <property type="component" value="Chromosome"/>
</dbReference>
<evidence type="ECO:0000313" key="2">
    <source>
        <dbReference type="EMBL" id="QBH14097.1"/>
    </source>
</evidence>
<proteinExistence type="predicted"/>
<dbReference type="OrthoDB" id="9815351at2"/>
<dbReference type="SUPFAM" id="SSF53756">
    <property type="entry name" value="UDP-Glycosyltransferase/glycogen phosphorylase"/>
    <property type="match status" value="1"/>
</dbReference>
<dbReference type="GO" id="GO:0016757">
    <property type="term" value="F:glycosyltransferase activity"/>
    <property type="evidence" value="ECO:0007669"/>
    <property type="project" value="InterPro"/>
</dbReference>
<dbReference type="EMBL" id="CP036313">
    <property type="protein sequence ID" value="QBH14097.1"/>
    <property type="molecule type" value="Genomic_DNA"/>
</dbReference>
<accession>A0A328FAS8</accession>
<evidence type="ECO:0000313" key="5">
    <source>
        <dbReference type="Proteomes" id="UP000293902"/>
    </source>
</evidence>
<protein>
    <submittedName>
        <fullName evidence="2">Glycosyltransferase</fullName>
    </submittedName>
</protein>
<evidence type="ECO:0000313" key="4">
    <source>
        <dbReference type="Proteomes" id="UP000248798"/>
    </source>
</evidence>
<dbReference type="PANTHER" id="PTHR12526">
    <property type="entry name" value="GLYCOSYLTRANSFERASE"/>
    <property type="match status" value="1"/>
</dbReference>
<evidence type="ECO:0000259" key="1">
    <source>
        <dbReference type="Pfam" id="PF00534"/>
    </source>
</evidence>
<dbReference type="Proteomes" id="UP000248798">
    <property type="component" value="Unassembled WGS sequence"/>
</dbReference>
<dbReference type="Gene3D" id="3.40.50.2000">
    <property type="entry name" value="Glycogen Phosphorylase B"/>
    <property type="match status" value="2"/>
</dbReference>
<dbReference type="InterPro" id="IPR001296">
    <property type="entry name" value="Glyco_trans_1"/>
</dbReference>
<sequence length="354" mass="41751">MSQKILLVTKNQFGYQTDYYKYACYLKNLYDITYFSFDNSKKKIHEEKIKSVYICANTSYLGRALLFYYKLIRFLQTNKVDLIIIKSFDYCFFLKLLFPKKKFILDLRSSAISLNQIKRLYHNLLIRLNTKFFSNITIISEGLAQKLHLKNYCVVPLGAEIISKKNKQFDELKLMYIGTLDNRDVDKTVKGVKLFLSKEHNVETFEYHIFGKGKEFEECRLKNTIEECNLRKKVFFHGYKRHEEIVEYFDKCNVGVSYVPITFFYDNQPPTKTFEYLLSGMACIATGTSENKKIIVPENGILCADSAENFARSLEKLYKNRNRYHSDMIRSTVINAQWDKIVNNILLRVIKKII</sequence>
<dbReference type="Pfam" id="PF00534">
    <property type="entry name" value="Glycos_transf_1"/>
    <property type="match status" value="1"/>
</dbReference>
<reference evidence="2 5" key="2">
    <citation type="submission" date="2019-02" db="EMBL/GenBank/DDBJ databases">
        <title>Complete genome sequence of Desulfobacter hydrogenophilus AcRS1.</title>
        <authorList>
            <person name="Marietou A."/>
            <person name="Lund M.B."/>
            <person name="Marshall I.P.G."/>
            <person name="Schreiber L."/>
            <person name="Jorgensen B."/>
        </authorList>
    </citation>
    <scope>NUCLEOTIDE SEQUENCE [LARGE SCALE GENOMIC DNA]</scope>
    <source>
        <strain evidence="2 5">AcRS1</strain>
    </source>
</reference>
<dbReference type="AlphaFoldDB" id="A0A328FAS8"/>
<dbReference type="RefSeq" id="WP_111957288.1">
    <property type="nucleotide sequence ID" value="NZ_CP036313.1"/>
</dbReference>
<dbReference type="EMBL" id="QLNI01000024">
    <property type="protein sequence ID" value="RAM01658.1"/>
    <property type="molecule type" value="Genomic_DNA"/>
</dbReference>
<reference evidence="3 4" key="1">
    <citation type="submission" date="2018-06" db="EMBL/GenBank/DDBJ databases">
        <title>Complete Genome Sequence of Desulfobacter hydrogenophilus (DSM3380).</title>
        <authorList>
            <person name="Marietou A."/>
            <person name="Schreiber L."/>
            <person name="Marshall I."/>
            <person name="Jorgensen B."/>
        </authorList>
    </citation>
    <scope>NUCLEOTIDE SEQUENCE [LARGE SCALE GENOMIC DNA]</scope>
    <source>
        <strain evidence="3 4">DSM 3380</strain>
    </source>
</reference>
<dbReference type="PANTHER" id="PTHR12526:SF630">
    <property type="entry name" value="GLYCOSYLTRANSFERASE"/>
    <property type="match status" value="1"/>
</dbReference>
<gene>
    <name evidence="3" type="ORF">DO021_12840</name>
    <name evidence="2" type="ORF">EYB58_14905</name>
</gene>
<name>A0A328FAS8_9BACT</name>
<keyword evidence="5" id="KW-1185">Reference proteome</keyword>
<evidence type="ECO:0000313" key="3">
    <source>
        <dbReference type="EMBL" id="RAM01658.1"/>
    </source>
</evidence>
<feature type="domain" description="Glycosyl transferase family 1" evidence="1">
    <location>
        <begin position="162"/>
        <end position="325"/>
    </location>
</feature>
<organism evidence="3 4">
    <name type="scientific">Desulfobacter hydrogenophilus</name>
    <dbReference type="NCBI Taxonomy" id="2291"/>
    <lineage>
        <taxon>Bacteria</taxon>
        <taxon>Pseudomonadati</taxon>
        <taxon>Thermodesulfobacteriota</taxon>
        <taxon>Desulfobacteria</taxon>
        <taxon>Desulfobacterales</taxon>
        <taxon>Desulfobacteraceae</taxon>
        <taxon>Desulfobacter</taxon>
    </lineage>
</organism>